<reference evidence="2" key="1">
    <citation type="journal article" date="2018" name="Data Brief">
        <title>Genome sequence data from 17 accessions of Ensete ventricosum, a staple food crop for millions in Ethiopia.</title>
        <authorList>
            <person name="Yemataw Z."/>
            <person name="Muzemil S."/>
            <person name="Ambachew D."/>
            <person name="Tripathi L."/>
            <person name="Tesfaye K."/>
            <person name="Chala A."/>
            <person name="Farbos A."/>
            <person name="O'Neill P."/>
            <person name="Moore K."/>
            <person name="Grant M."/>
            <person name="Studholme D.J."/>
        </authorList>
    </citation>
    <scope>NUCLEOTIDE SEQUENCE [LARGE SCALE GENOMIC DNA]</scope>
    <source>
        <tissue evidence="2">Leaf</tissue>
    </source>
</reference>
<feature type="compositionally biased region" description="Low complexity" evidence="1">
    <location>
        <begin position="59"/>
        <end position="81"/>
    </location>
</feature>
<accession>A0A444E7X1</accession>
<gene>
    <name evidence="2" type="ORF">BHM03_00045021</name>
</gene>
<protein>
    <submittedName>
        <fullName evidence="2">Uncharacterized protein</fullName>
    </submittedName>
</protein>
<evidence type="ECO:0000313" key="2">
    <source>
        <dbReference type="EMBL" id="RZR74861.1"/>
    </source>
</evidence>
<evidence type="ECO:0000256" key="1">
    <source>
        <dbReference type="SAM" id="MobiDB-lite"/>
    </source>
</evidence>
<dbReference type="AlphaFoldDB" id="A0A444E7X1"/>
<dbReference type="EMBL" id="KV876431">
    <property type="protein sequence ID" value="RZR74861.1"/>
    <property type="molecule type" value="Genomic_DNA"/>
</dbReference>
<dbReference type="Proteomes" id="UP000290560">
    <property type="component" value="Unassembled WGS sequence"/>
</dbReference>
<organism evidence="2">
    <name type="scientific">Ensete ventricosum</name>
    <name type="common">Abyssinian banana</name>
    <name type="synonym">Musa ensete</name>
    <dbReference type="NCBI Taxonomy" id="4639"/>
    <lineage>
        <taxon>Eukaryota</taxon>
        <taxon>Viridiplantae</taxon>
        <taxon>Streptophyta</taxon>
        <taxon>Embryophyta</taxon>
        <taxon>Tracheophyta</taxon>
        <taxon>Spermatophyta</taxon>
        <taxon>Magnoliopsida</taxon>
        <taxon>Liliopsida</taxon>
        <taxon>Zingiberales</taxon>
        <taxon>Musaceae</taxon>
        <taxon>Ensete</taxon>
    </lineage>
</organism>
<name>A0A444E7X1_ENSVE</name>
<sequence>MPTNHQSRTASCVVFIHCALWARRALIGQNTIPSEPKEGTGKHRARLLLALTSEGIVRSSTTSTSRESPTSTTASPSHAPSTASLVPLLLFLLVESRYVKRPPELKISIVEFRFVQHQFVSLASPAPNDKYRSCHRQFS</sequence>
<feature type="region of interest" description="Disordered" evidence="1">
    <location>
        <begin position="56"/>
        <end position="81"/>
    </location>
</feature>
<proteinExistence type="predicted"/>